<keyword evidence="9" id="KW-1185">Reference proteome</keyword>
<dbReference type="AlphaFoldDB" id="A0AAV2A5T5"/>
<evidence type="ECO:0008006" key="10">
    <source>
        <dbReference type="Google" id="ProtNLM"/>
    </source>
</evidence>
<dbReference type="GO" id="GO:0022857">
    <property type="term" value="F:transmembrane transporter activity"/>
    <property type="evidence" value="ECO:0007669"/>
    <property type="project" value="InterPro"/>
</dbReference>
<feature type="transmembrane region" description="Helical" evidence="7">
    <location>
        <begin position="12"/>
        <end position="42"/>
    </location>
</feature>
<comment type="subcellular location">
    <subcellularLocation>
        <location evidence="1">Membrane</location>
        <topology evidence="1">Multi-pass membrane protein</topology>
    </subcellularLocation>
</comment>
<dbReference type="SUPFAM" id="SSF103473">
    <property type="entry name" value="MFS general substrate transporter"/>
    <property type="match status" value="1"/>
</dbReference>
<dbReference type="Proteomes" id="UP001497382">
    <property type="component" value="Unassembled WGS sequence"/>
</dbReference>
<keyword evidence="3 7" id="KW-0812">Transmembrane</keyword>
<keyword evidence="4" id="KW-0571">Peptide transport</keyword>
<sequence length="675" mass="76664">MPKDQDKSKSRYPYGVILFLFWVFCERYCFFCYQTIITLYFVEELRLSRTLSASIFHAFLTVSHFVPLLGGILADAWLGSYWAIIHISMIYAVGNILSCLSAFPLTLNCRKALSFVGIFLAAFGAGGIRPCTPVFAGDQFGDDQVPQRQHFFSVFYSVSTAATIISMFLTPEFRGEFECFTEHTCYALAFGFPAVIFISSLTIFAVCKPIYKTHPAEGSAFISVFKCIAHALVRKIGSKGETKEHWLDYADDKYDEELIQDIKCLIRLFRMFIPLPIFWALFAQLGSTWLLQAISMDGEIMGFRIKPDHMQLVNKVCIVILMPLFEYVIYPTLSMLRLCRTRLQKMTAGGLLTAIAFTMAGFIQLQIEAKCPDKMPPGIAEVSILNNSPCLLDIQAVRRYDLKPFKERVVQVPTGTKKRWEITPSRCFVTKGYYTYFNLNMDFMKMLVTVSNDALYAEVSRKERTETNSPCMRIFFSTDYVFNDNVTESFLVKGRSKSNLVTPSGLSHPVSIGTTDNLIVQPGEYRIYLPYNETFHHKQPIGRVNLKRGGNYMVGVFQDSKQNISKVSIFTIKPPYSVPLLYQLPQIIVVSAGEIMFVVTGLEFSYSQAPQSLKSVVQSIWLLAQAIGNLLVISIENLFTFENESNQFFMYAALLTLSMIVFAILGHFYRYVDVE</sequence>
<dbReference type="InterPro" id="IPR000109">
    <property type="entry name" value="POT_fam"/>
</dbReference>
<feature type="transmembrane region" description="Helical" evidence="7">
    <location>
        <begin position="150"/>
        <end position="173"/>
    </location>
</feature>
<reference evidence="8 9" key="1">
    <citation type="submission" date="2024-04" db="EMBL/GenBank/DDBJ databases">
        <authorList>
            <person name="Rising A."/>
            <person name="Reimegard J."/>
            <person name="Sonavane S."/>
            <person name="Akerstrom W."/>
            <person name="Nylinder S."/>
            <person name="Hedman E."/>
            <person name="Kallberg Y."/>
        </authorList>
    </citation>
    <scope>NUCLEOTIDE SEQUENCE [LARGE SCALE GENOMIC DNA]</scope>
</reference>
<accession>A0AAV2A5T5</accession>
<gene>
    <name evidence="8" type="ORF">LARSCL_LOCUS10320</name>
</gene>
<evidence type="ECO:0000256" key="4">
    <source>
        <dbReference type="ARBA" id="ARBA00022856"/>
    </source>
</evidence>
<keyword evidence="4" id="KW-0813">Transport</keyword>
<name>A0AAV2A5T5_9ARAC</name>
<feature type="transmembrane region" description="Helical" evidence="7">
    <location>
        <begin position="112"/>
        <end position="130"/>
    </location>
</feature>
<evidence type="ECO:0000256" key="1">
    <source>
        <dbReference type="ARBA" id="ARBA00004141"/>
    </source>
</evidence>
<keyword evidence="4" id="KW-0653">Protein transport</keyword>
<evidence type="ECO:0000313" key="9">
    <source>
        <dbReference type="Proteomes" id="UP001497382"/>
    </source>
</evidence>
<keyword evidence="6 7" id="KW-0472">Membrane</keyword>
<dbReference type="GO" id="GO:0006857">
    <property type="term" value="P:oligopeptide transport"/>
    <property type="evidence" value="ECO:0007669"/>
    <property type="project" value="InterPro"/>
</dbReference>
<evidence type="ECO:0000256" key="3">
    <source>
        <dbReference type="ARBA" id="ARBA00022692"/>
    </source>
</evidence>
<evidence type="ECO:0000256" key="2">
    <source>
        <dbReference type="ARBA" id="ARBA00005982"/>
    </source>
</evidence>
<comment type="similarity">
    <text evidence="2">Belongs to the major facilitator superfamily. Proton-dependent oligopeptide transporter (POT/PTR) (TC 2.A.17) family.</text>
</comment>
<dbReference type="PROSITE" id="PS01022">
    <property type="entry name" value="PTR2_1"/>
    <property type="match status" value="1"/>
</dbReference>
<feature type="transmembrane region" description="Helical" evidence="7">
    <location>
        <begin position="648"/>
        <end position="669"/>
    </location>
</feature>
<dbReference type="InterPro" id="IPR036259">
    <property type="entry name" value="MFS_trans_sf"/>
</dbReference>
<dbReference type="Pfam" id="PF00854">
    <property type="entry name" value="PTR2"/>
    <property type="match status" value="2"/>
</dbReference>
<feature type="transmembrane region" description="Helical" evidence="7">
    <location>
        <begin position="185"/>
        <end position="206"/>
    </location>
</feature>
<dbReference type="Gene3D" id="1.20.1250.20">
    <property type="entry name" value="MFS general substrate transporter like domains"/>
    <property type="match status" value="2"/>
</dbReference>
<dbReference type="InterPro" id="IPR018456">
    <property type="entry name" value="PTR2_symporter_CS"/>
</dbReference>
<evidence type="ECO:0000256" key="5">
    <source>
        <dbReference type="ARBA" id="ARBA00022989"/>
    </source>
</evidence>
<evidence type="ECO:0000256" key="6">
    <source>
        <dbReference type="ARBA" id="ARBA00023136"/>
    </source>
</evidence>
<feature type="transmembrane region" description="Helical" evidence="7">
    <location>
        <begin position="350"/>
        <end position="367"/>
    </location>
</feature>
<dbReference type="PANTHER" id="PTHR11654">
    <property type="entry name" value="OLIGOPEPTIDE TRANSPORTER-RELATED"/>
    <property type="match status" value="1"/>
</dbReference>
<feature type="transmembrane region" description="Helical" evidence="7">
    <location>
        <begin position="312"/>
        <end position="330"/>
    </location>
</feature>
<keyword evidence="5 7" id="KW-1133">Transmembrane helix</keyword>
<feature type="transmembrane region" description="Helical" evidence="7">
    <location>
        <begin position="271"/>
        <end position="291"/>
    </location>
</feature>
<comment type="caution">
    <text evidence="8">The sequence shown here is derived from an EMBL/GenBank/DDBJ whole genome shotgun (WGS) entry which is preliminary data.</text>
</comment>
<evidence type="ECO:0000256" key="7">
    <source>
        <dbReference type="SAM" id="Phobius"/>
    </source>
</evidence>
<feature type="transmembrane region" description="Helical" evidence="7">
    <location>
        <begin position="54"/>
        <end position="74"/>
    </location>
</feature>
<protein>
    <recommendedName>
        <fullName evidence="10">Solute carrier family 15 member 1</fullName>
    </recommendedName>
</protein>
<evidence type="ECO:0000313" key="8">
    <source>
        <dbReference type="EMBL" id="CAL1279376.1"/>
    </source>
</evidence>
<feature type="transmembrane region" description="Helical" evidence="7">
    <location>
        <begin position="80"/>
        <end position="100"/>
    </location>
</feature>
<feature type="transmembrane region" description="Helical" evidence="7">
    <location>
        <begin position="580"/>
        <end position="600"/>
    </location>
</feature>
<dbReference type="GO" id="GO:0016020">
    <property type="term" value="C:membrane"/>
    <property type="evidence" value="ECO:0007669"/>
    <property type="project" value="UniProtKB-SubCell"/>
</dbReference>
<feature type="transmembrane region" description="Helical" evidence="7">
    <location>
        <begin position="620"/>
        <end position="641"/>
    </location>
</feature>
<organism evidence="8 9">
    <name type="scientific">Larinioides sclopetarius</name>
    <dbReference type="NCBI Taxonomy" id="280406"/>
    <lineage>
        <taxon>Eukaryota</taxon>
        <taxon>Metazoa</taxon>
        <taxon>Ecdysozoa</taxon>
        <taxon>Arthropoda</taxon>
        <taxon>Chelicerata</taxon>
        <taxon>Arachnida</taxon>
        <taxon>Araneae</taxon>
        <taxon>Araneomorphae</taxon>
        <taxon>Entelegynae</taxon>
        <taxon>Araneoidea</taxon>
        <taxon>Araneidae</taxon>
        <taxon>Larinioides</taxon>
    </lineage>
</organism>
<dbReference type="EMBL" id="CAXIEN010000121">
    <property type="protein sequence ID" value="CAL1279376.1"/>
    <property type="molecule type" value="Genomic_DNA"/>
</dbReference>
<proteinExistence type="inferred from homology"/>